<sequence length="83" mass="9358">MNKVLLYDLMQKKVSVLSNATWLQCVQFNGLLGRGLVTIAKSGSLKFGFFRLTVAYNGFFCAVFLHWKNSAEGHLIWSQAKTN</sequence>
<reference evidence="1 2" key="1">
    <citation type="submission" date="2018-08" db="EMBL/GenBank/DDBJ databases">
        <title>Bacillus chawlae sp. nov., Bacillus glennii sp. nov., and Bacillus saganii sp. nov. Isolated from the Vehicle Assembly Building at Kennedy Space Center where the Viking Spacecraft were Assembled.</title>
        <authorList>
            <person name="Seuylemezian A."/>
            <person name="Vaishampayan P."/>
        </authorList>
    </citation>
    <scope>NUCLEOTIDE SEQUENCE [LARGE SCALE GENOMIC DNA]</scope>
    <source>
        <strain evidence="1 2">V47-23a</strain>
    </source>
</reference>
<dbReference type="AlphaFoldDB" id="A0A372LR18"/>
<evidence type="ECO:0000313" key="1">
    <source>
        <dbReference type="EMBL" id="RFU70377.1"/>
    </source>
</evidence>
<organism evidence="1 2">
    <name type="scientific">Peribacillus saganii</name>
    <dbReference type="NCBI Taxonomy" id="2303992"/>
    <lineage>
        <taxon>Bacteria</taxon>
        <taxon>Bacillati</taxon>
        <taxon>Bacillota</taxon>
        <taxon>Bacilli</taxon>
        <taxon>Bacillales</taxon>
        <taxon>Bacillaceae</taxon>
        <taxon>Peribacillus</taxon>
    </lineage>
</organism>
<proteinExistence type="predicted"/>
<accession>A0A372LR18</accession>
<dbReference type="Proteomes" id="UP000264541">
    <property type="component" value="Unassembled WGS sequence"/>
</dbReference>
<evidence type="ECO:0000313" key="2">
    <source>
        <dbReference type="Proteomes" id="UP000264541"/>
    </source>
</evidence>
<protein>
    <submittedName>
        <fullName evidence="1">Uncharacterized protein</fullName>
    </submittedName>
</protein>
<name>A0A372LR18_9BACI</name>
<keyword evidence="2" id="KW-1185">Reference proteome</keyword>
<dbReference type="EMBL" id="QVTE01000016">
    <property type="protein sequence ID" value="RFU70377.1"/>
    <property type="molecule type" value="Genomic_DNA"/>
</dbReference>
<gene>
    <name evidence="1" type="ORF">D0469_07185</name>
</gene>
<comment type="caution">
    <text evidence="1">The sequence shown here is derived from an EMBL/GenBank/DDBJ whole genome shotgun (WGS) entry which is preliminary data.</text>
</comment>